<dbReference type="STRING" id="51240.A0A2I4DXX4"/>
<keyword evidence="5 6" id="KW-0539">Nucleus</keyword>
<feature type="region of interest" description="Disordered" evidence="7">
    <location>
        <begin position="98"/>
        <end position="124"/>
    </location>
</feature>
<dbReference type="PANTHER" id="PTHR33057">
    <property type="entry name" value="TRANSCRIPTION REPRESSOR OFP7-RELATED"/>
    <property type="match status" value="1"/>
</dbReference>
<evidence type="ECO:0000256" key="5">
    <source>
        <dbReference type="ARBA" id="ARBA00023242"/>
    </source>
</evidence>
<dbReference type="Proteomes" id="UP000235220">
    <property type="component" value="Chromosome 7"/>
</dbReference>
<evidence type="ECO:0000256" key="7">
    <source>
        <dbReference type="SAM" id="MobiDB-lite"/>
    </source>
</evidence>
<gene>
    <name evidence="9" type="primary">LOC108984480</name>
</gene>
<evidence type="ECO:0000256" key="2">
    <source>
        <dbReference type="ARBA" id="ARBA00022491"/>
    </source>
</evidence>
<reference evidence="9" key="1">
    <citation type="submission" date="2025-08" db="UniProtKB">
        <authorList>
            <consortium name="RefSeq"/>
        </authorList>
    </citation>
    <scope>IDENTIFICATION</scope>
    <source>
        <tissue evidence="9">Leaves</tissue>
    </source>
</reference>
<dbReference type="Gramene" id="Jr07_30240_p1">
    <property type="protein sequence ID" value="cds.Jr07_30240_p1"/>
    <property type="gene ID" value="Jr07_30240"/>
</dbReference>
<evidence type="ECO:0000256" key="6">
    <source>
        <dbReference type="RuleBase" id="RU367028"/>
    </source>
</evidence>
<accession>A0A2I4DXX4</accession>
<dbReference type="GO" id="GO:0005634">
    <property type="term" value="C:nucleus"/>
    <property type="evidence" value="ECO:0007669"/>
    <property type="project" value="UniProtKB-SubCell"/>
</dbReference>
<dbReference type="InterPro" id="IPR006458">
    <property type="entry name" value="Ovate_C"/>
</dbReference>
<keyword evidence="4 6" id="KW-0804">Transcription</keyword>
<dbReference type="OrthoDB" id="689980at2759"/>
<comment type="function">
    <text evidence="6">Transcriptional repressor that regulates multiple aspects of plant growth and development.</text>
</comment>
<feature type="compositionally biased region" description="Basic and acidic residues" evidence="7">
    <location>
        <begin position="100"/>
        <end position="115"/>
    </location>
</feature>
<evidence type="ECO:0000256" key="3">
    <source>
        <dbReference type="ARBA" id="ARBA00023015"/>
    </source>
</evidence>
<feature type="region of interest" description="Disordered" evidence="7">
    <location>
        <begin position="152"/>
        <end position="187"/>
    </location>
</feature>
<dbReference type="GeneID" id="108984480"/>
<sequence length="300" mass="34142">MPKKLQKSLQDYLNKIKKPSPPLQFTINNSFSSSKNWILSSCKHPTKTLSFAIGRNQDKQLVEKKLDNNDNKAARLSDVDRFLFENFKSLCTKDDEDQNYDEKKADKESHDHEGENPSGVLFGSPRFMDPPPDLCGSHRFFINPGLSSSLMEESRTSMTATSEDAGSTSTSTTTVNDSSTTSASDHAKDIKLPDDSIAVLAYSSSPYEDFQRSMQEMVEAFVHNNGMVDWNFMEELLFCYLNLNEKKSYRYILSAFVDLIVNLRQNSNGFSVRSRNIARSTVRFAERSERMRRKTISESK</sequence>
<evidence type="ECO:0000313" key="8">
    <source>
        <dbReference type="Proteomes" id="UP000235220"/>
    </source>
</evidence>
<dbReference type="RefSeq" id="XP_018812009.2">
    <property type="nucleotide sequence ID" value="XM_018956464.2"/>
</dbReference>
<dbReference type="KEGG" id="jre:108984480"/>
<comment type="subcellular location">
    <subcellularLocation>
        <location evidence="1 6">Nucleus</location>
    </subcellularLocation>
</comment>
<dbReference type="InterPro" id="IPR038933">
    <property type="entry name" value="Ovate"/>
</dbReference>
<dbReference type="FunCoup" id="A0A2I4DXX4">
    <property type="interactions" value="265"/>
</dbReference>
<evidence type="ECO:0000256" key="4">
    <source>
        <dbReference type="ARBA" id="ARBA00023163"/>
    </source>
</evidence>
<keyword evidence="8" id="KW-1185">Reference proteome</keyword>
<organism evidence="8 9">
    <name type="scientific">Juglans regia</name>
    <name type="common">English walnut</name>
    <dbReference type="NCBI Taxonomy" id="51240"/>
    <lineage>
        <taxon>Eukaryota</taxon>
        <taxon>Viridiplantae</taxon>
        <taxon>Streptophyta</taxon>
        <taxon>Embryophyta</taxon>
        <taxon>Tracheophyta</taxon>
        <taxon>Spermatophyta</taxon>
        <taxon>Magnoliopsida</taxon>
        <taxon>eudicotyledons</taxon>
        <taxon>Gunneridae</taxon>
        <taxon>Pentapetalae</taxon>
        <taxon>rosids</taxon>
        <taxon>fabids</taxon>
        <taxon>Fagales</taxon>
        <taxon>Juglandaceae</taxon>
        <taxon>Juglans</taxon>
    </lineage>
</organism>
<name>A0A2I4DXX4_JUGRE</name>
<dbReference type="PROSITE" id="PS51754">
    <property type="entry name" value="OVATE"/>
    <property type="match status" value="1"/>
</dbReference>
<dbReference type="GO" id="GO:0045892">
    <property type="term" value="P:negative regulation of DNA-templated transcription"/>
    <property type="evidence" value="ECO:0007669"/>
    <property type="project" value="UniProtKB-UniRule"/>
</dbReference>
<dbReference type="PANTHER" id="PTHR33057:SF117">
    <property type="entry name" value="TRANSCRIPTION REPRESSOR OFP14"/>
    <property type="match status" value="1"/>
</dbReference>
<proteinExistence type="predicted"/>
<evidence type="ECO:0000256" key="1">
    <source>
        <dbReference type="ARBA" id="ARBA00004123"/>
    </source>
</evidence>
<evidence type="ECO:0000313" key="9">
    <source>
        <dbReference type="RefSeq" id="XP_018812009.2"/>
    </source>
</evidence>
<feature type="compositionally biased region" description="Low complexity" evidence="7">
    <location>
        <begin position="159"/>
        <end position="184"/>
    </location>
</feature>
<dbReference type="AlphaFoldDB" id="A0A2I4DXX4"/>
<keyword evidence="2 6" id="KW-0678">Repressor</keyword>
<protein>
    <recommendedName>
        <fullName evidence="6">Transcription repressor</fullName>
    </recommendedName>
    <alternativeName>
        <fullName evidence="6">Ovate family protein</fullName>
    </alternativeName>
</protein>
<dbReference type="NCBIfam" id="TIGR01568">
    <property type="entry name" value="A_thal_3678"/>
    <property type="match status" value="1"/>
</dbReference>
<dbReference type="Pfam" id="PF04844">
    <property type="entry name" value="Ovate"/>
    <property type="match status" value="1"/>
</dbReference>
<keyword evidence="3 6" id="KW-0805">Transcription regulation</keyword>